<dbReference type="AlphaFoldDB" id="A0A382B003"/>
<dbReference type="EMBL" id="UINC01027574">
    <property type="protein sequence ID" value="SVB07048.1"/>
    <property type="molecule type" value="Genomic_DNA"/>
</dbReference>
<name>A0A382B003_9ZZZZ</name>
<reference evidence="1" key="1">
    <citation type="submission" date="2018-05" db="EMBL/GenBank/DDBJ databases">
        <authorList>
            <person name="Lanie J.A."/>
            <person name="Ng W.-L."/>
            <person name="Kazmierczak K.M."/>
            <person name="Andrzejewski T.M."/>
            <person name="Davidsen T.M."/>
            <person name="Wayne K.J."/>
            <person name="Tettelin H."/>
            <person name="Glass J.I."/>
            <person name="Rusch D."/>
            <person name="Podicherti R."/>
            <person name="Tsui H.-C.T."/>
            <person name="Winkler M.E."/>
        </authorList>
    </citation>
    <scope>NUCLEOTIDE SEQUENCE</scope>
</reference>
<protein>
    <submittedName>
        <fullName evidence="1">Uncharacterized protein</fullName>
    </submittedName>
</protein>
<gene>
    <name evidence="1" type="ORF">METZ01_LOCUS159902</name>
</gene>
<evidence type="ECO:0000313" key="1">
    <source>
        <dbReference type="EMBL" id="SVB07048.1"/>
    </source>
</evidence>
<proteinExistence type="predicted"/>
<sequence>TVNQNSTFTFIDEDPLKGISFHLRTNNMGSIVIKMTYDDAGNAVTTVDEWFKEGVTELKVEVGPGKGSMILPINVVTTSHSPDVIPMMLIDTNMALEWYQRSLLQYPVKETTADTYPDAWTVFGSEVEIDYFNADSLVQKNPLMFQAIPFDPSTATELDMTKEFLELTLFVKSNTDTYTGFDYSLQEYKDEKIVFPCDERFLSLESITTDPATGDVTKTLIQPSNVRRGNGIKAIWLSAQEDQVKIEFKSGETIIMPDEINRGFSAIEDSNQQQLTGLITRVESHPYPYGRATGPKELKDEMVSLRTVKNIPLPSLRRQSYEDSAGAELLAGTGGLIYEDEDKNVNVILPNPDPDKGLITFKLIWLREA</sequence>
<feature type="non-terminal residue" evidence="1">
    <location>
        <position position="1"/>
    </location>
</feature>
<accession>A0A382B003</accession>
<organism evidence="1">
    <name type="scientific">marine metagenome</name>
    <dbReference type="NCBI Taxonomy" id="408172"/>
    <lineage>
        <taxon>unclassified sequences</taxon>
        <taxon>metagenomes</taxon>
        <taxon>ecological metagenomes</taxon>
    </lineage>
</organism>